<name>A0A644X041_9ZZZZ</name>
<gene>
    <name evidence="1" type="ORF">SDC9_55633</name>
</gene>
<accession>A0A644X041</accession>
<organism evidence="1">
    <name type="scientific">bioreactor metagenome</name>
    <dbReference type="NCBI Taxonomy" id="1076179"/>
    <lineage>
        <taxon>unclassified sequences</taxon>
        <taxon>metagenomes</taxon>
        <taxon>ecological metagenomes</taxon>
    </lineage>
</organism>
<comment type="caution">
    <text evidence="1">The sequence shown here is derived from an EMBL/GenBank/DDBJ whole genome shotgun (WGS) entry which is preliminary data.</text>
</comment>
<evidence type="ECO:0000313" key="1">
    <source>
        <dbReference type="EMBL" id="MPM09317.1"/>
    </source>
</evidence>
<proteinExistence type="predicted"/>
<reference evidence="1" key="1">
    <citation type="submission" date="2019-08" db="EMBL/GenBank/DDBJ databases">
        <authorList>
            <person name="Kucharzyk K."/>
            <person name="Murdoch R.W."/>
            <person name="Higgins S."/>
            <person name="Loffler F."/>
        </authorList>
    </citation>
    <scope>NUCLEOTIDE SEQUENCE</scope>
</reference>
<sequence>MVHLAGNGRWEEVGIVGMFVVFRDEQVNGLLRDGHQPDRVFCFRLREDAFSVGVTDILLADGDRIMNCVYVAPEKRNQFSFTQSADQFQIKHGQGIPLSSGLQIGLDAFR</sequence>
<dbReference type="EMBL" id="VSSQ01001555">
    <property type="protein sequence ID" value="MPM09317.1"/>
    <property type="molecule type" value="Genomic_DNA"/>
</dbReference>
<dbReference type="AlphaFoldDB" id="A0A644X041"/>
<protein>
    <submittedName>
        <fullName evidence="1">Uncharacterized protein</fullName>
    </submittedName>
</protein>